<proteinExistence type="predicted"/>
<dbReference type="OrthoDB" id="8281972at2"/>
<dbReference type="InterPro" id="IPR027417">
    <property type="entry name" value="P-loop_NTPase"/>
</dbReference>
<accession>A0A1I4QAP4</accession>
<reference evidence="4 5" key="1">
    <citation type="submission" date="2016-10" db="EMBL/GenBank/DDBJ databases">
        <authorList>
            <person name="de Groot N.N."/>
        </authorList>
    </citation>
    <scope>NUCLEOTIDE SEQUENCE [LARGE SCALE GENOMIC DNA]</scope>
    <source>
        <strain evidence="4 5">DSM 15283</strain>
    </source>
</reference>
<dbReference type="InterPro" id="IPR025669">
    <property type="entry name" value="AAA_dom"/>
</dbReference>
<dbReference type="RefSeq" id="WP_093094696.1">
    <property type="nucleotide sequence ID" value="NZ_FOTQ01000006.1"/>
</dbReference>
<organism evidence="4 5">
    <name type="scientific">Shimia aestuarii</name>
    <dbReference type="NCBI Taxonomy" id="254406"/>
    <lineage>
        <taxon>Bacteria</taxon>
        <taxon>Pseudomonadati</taxon>
        <taxon>Pseudomonadota</taxon>
        <taxon>Alphaproteobacteria</taxon>
        <taxon>Rhodobacterales</taxon>
        <taxon>Roseobacteraceae</taxon>
    </lineage>
</organism>
<dbReference type="PANTHER" id="PTHR43384:SF6">
    <property type="entry name" value="SEPTUM SITE-DETERMINING PROTEIN MIND HOMOLOG, CHLOROPLASTIC"/>
    <property type="match status" value="1"/>
</dbReference>
<dbReference type="PANTHER" id="PTHR43384">
    <property type="entry name" value="SEPTUM SITE-DETERMINING PROTEIN MIND HOMOLOG, CHLOROPLASTIC-RELATED"/>
    <property type="match status" value="1"/>
</dbReference>
<evidence type="ECO:0000256" key="1">
    <source>
        <dbReference type="ARBA" id="ARBA00022741"/>
    </source>
</evidence>
<dbReference type="InterPro" id="IPR050625">
    <property type="entry name" value="ParA/MinD_ATPase"/>
</dbReference>
<evidence type="ECO:0000256" key="2">
    <source>
        <dbReference type="ARBA" id="ARBA00022840"/>
    </source>
</evidence>
<keyword evidence="5" id="KW-1185">Reference proteome</keyword>
<keyword evidence="2" id="KW-0067">ATP-binding</keyword>
<dbReference type="EMBL" id="FOTQ01000006">
    <property type="protein sequence ID" value="SFM36723.1"/>
    <property type="molecule type" value="Genomic_DNA"/>
</dbReference>
<dbReference type="GO" id="GO:0009898">
    <property type="term" value="C:cytoplasmic side of plasma membrane"/>
    <property type="evidence" value="ECO:0007669"/>
    <property type="project" value="TreeGrafter"/>
</dbReference>
<evidence type="ECO:0000313" key="5">
    <source>
        <dbReference type="Proteomes" id="UP000199144"/>
    </source>
</evidence>
<dbReference type="GO" id="GO:0051782">
    <property type="term" value="P:negative regulation of cell division"/>
    <property type="evidence" value="ECO:0007669"/>
    <property type="project" value="TreeGrafter"/>
</dbReference>
<evidence type="ECO:0000313" key="4">
    <source>
        <dbReference type="EMBL" id="SFM36723.1"/>
    </source>
</evidence>
<dbReference type="Gene3D" id="3.40.50.300">
    <property type="entry name" value="P-loop containing nucleotide triphosphate hydrolases"/>
    <property type="match status" value="1"/>
</dbReference>
<evidence type="ECO:0000259" key="3">
    <source>
        <dbReference type="Pfam" id="PF13614"/>
    </source>
</evidence>
<dbReference type="AlphaFoldDB" id="A0A1I4QAP4"/>
<dbReference type="SUPFAM" id="SSF52540">
    <property type="entry name" value="P-loop containing nucleoside triphosphate hydrolases"/>
    <property type="match status" value="1"/>
</dbReference>
<dbReference type="STRING" id="254406.SAMN04488042_106246"/>
<name>A0A1I4QAP4_9RHOB</name>
<gene>
    <name evidence="4" type="ORF">SAMN04488042_106246</name>
</gene>
<dbReference type="GO" id="GO:0005524">
    <property type="term" value="F:ATP binding"/>
    <property type="evidence" value="ECO:0007669"/>
    <property type="project" value="UniProtKB-KW"/>
</dbReference>
<dbReference type="Proteomes" id="UP000199144">
    <property type="component" value="Unassembled WGS sequence"/>
</dbReference>
<dbReference type="Pfam" id="PF13614">
    <property type="entry name" value="AAA_31"/>
    <property type="match status" value="1"/>
</dbReference>
<feature type="domain" description="AAA" evidence="3">
    <location>
        <begin position="145"/>
        <end position="317"/>
    </location>
</feature>
<dbReference type="GO" id="GO:0016887">
    <property type="term" value="F:ATP hydrolysis activity"/>
    <property type="evidence" value="ECO:0007669"/>
    <property type="project" value="TreeGrafter"/>
</dbReference>
<sequence length="405" mass="44364">MKTDNHSIILISNDEGVTRAVGEALADVNDVSLDVQAGTLSSVNGAAVQMIEQNNLVVFKLGADTDRHAVTFLRDKVGSRGTLLALSDGSISLAEAMELKQTGIDEILPFPISRDVLSKQLLDLSGYRTQLPALMDAEGAPRMGHVIPVLPVRGGTGATTVAINLADALQDKSGLRRKTAKNRVALVDLDVQFGTVSSALDLSPSDVFLRLASEQIDLDATYLSQSMQAHESGLDVLSAPAKFLPIEALERTQIDQLVGQLQRSYDYVVIDMPRTLVDWNDPILSRAARLLMVSDTTVPSIRQAHRLMEFFSEVRLDLPIDMVISREKKPLVSPRHHVEAQKVLERPLKYWLPDDPRHTRAALDRGELLSKAANSAPLTRAIRRMAKTILTETQDTQTTSAARKN</sequence>
<keyword evidence="1" id="KW-0547">Nucleotide-binding</keyword>
<protein>
    <submittedName>
        <fullName evidence="4">Flp pilus assembly protein, ATPase CpaE</fullName>
    </submittedName>
</protein>
<dbReference type="GO" id="GO:0005829">
    <property type="term" value="C:cytosol"/>
    <property type="evidence" value="ECO:0007669"/>
    <property type="project" value="TreeGrafter"/>
</dbReference>